<evidence type="ECO:0000259" key="7">
    <source>
        <dbReference type="Pfam" id="PF09335"/>
    </source>
</evidence>
<accession>A0A1H9RU02</accession>
<organism evidence="8 9">
    <name type="scientific">Salipaludibacillus aurantiacus</name>
    <dbReference type="NCBI Taxonomy" id="1601833"/>
    <lineage>
        <taxon>Bacteria</taxon>
        <taxon>Bacillati</taxon>
        <taxon>Bacillota</taxon>
        <taxon>Bacilli</taxon>
        <taxon>Bacillales</taxon>
        <taxon>Bacillaceae</taxon>
    </lineage>
</organism>
<evidence type="ECO:0000256" key="4">
    <source>
        <dbReference type="ARBA" id="ARBA00022989"/>
    </source>
</evidence>
<dbReference type="STRING" id="1601833.SAMN05518684_103309"/>
<comment type="subcellular location">
    <subcellularLocation>
        <location evidence="1 6">Cell membrane</location>
        <topology evidence="1 6">Multi-pass membrane protein</topology>
    </subcellularLocation>
</comment>
<feature type="transmembrane region" description="Helical" evidence="6">
    <location>
        <begin position="173"/>
        <end position="196"/>
    </location>
</feature>
<dbReference type="GO" id="GO:0005886">
    <property type="term" value="C:plasma membrane"/>
    <property type="evidence" value="ECO:0007669"/>
    <property type="project" value="UniProtKB-SubCell"/>
</dbReference>
<keyword evidence="4 6" id="KW-1133">Transmembrane helix</keyword>
<keyword evidence="3 6" id="KW-0812">Transmembrane</keyword>
<dbReference type="InterPro" id="IPR032816">
    <property type="entry name" value="VTT_dom"/>
</dbReference>
<evidence type="ECO:0000256" key="1">
    <source>
        <dbReference type="ARBA" id="ARBA00004651"/>
    </source>
</evidence>
<evidence type="ECO:0000256" key="6">
    <source>
        <dbReference type="RuleBase" id="RU366058"/>
    </source>
</evidence>
<feature type="transmembrane region" description="Helical" evidence="6">
    <location>
        <begin position="21"/>
        <end position="40"/>
    </location>
</feature>
<gene>
    <name evidence="8" type="ORF">SAMN05518684_103309</name>
</gene>
<evidence type="ECO:0000256" key="3">
    <source>
        <dbReference type="ARBA" id="ARBA00022692"/>
    </source>
</evidence>
<evidence type="ECO:0000313" key="9">
    <source>
        <dbReference type="Proteomes" id="UP000198571"/>
    </source>
</evidence>
<name>A0A1H9RU02_9BACI</name>
<dbReference type="Proteomes" id="UP000198571">
    <property type="component" value="Unassembled WGS sequence"/>
</dbReference>
<evidence type="ECO:0000256" key="2">
    <source>
        <dbReference type="ARBA" id="ARBA00022475"/>
    </source>
</evidence>
<reference evidence="9" key="1">
    <citation type="submission" date="2016-10" db="EMBL/GenBank/DDBJ databases">
        <authorList>
            <person name="Varghese N."/>
            <person name="Submissions S."/>
        </authorList>
    </citation>
    <scope>NUCLEOTIDE SEQUENCE [LARGE SCALE GENOMIC DNA]</scope>
    <source>
        <strain evidence="9">S9</strain>
    </source>
</reference>
<dbReference type="Pfam" id="PF09335">
    <property type="entry name" value="VTT_dom"/>
    <property type="match status" value="1"/>
</dbReference>
<protein>
    <recommendedName>
        <fullName evidence="6">TVP38/TMEM64 family membrane protein</fullName>
    </recommendedName>
</protein>
<keyword evidence="5 6" id="KW-0472">Membrane</keyword>
<proteinExistence type="inferred from homology"/>
<dbReference type="InterPro" id="IPR015414">
    <property type="entry name" value="TMEM64"/>
</dbReference>
<dbReference type="PANTHER" id="PTHR12677:SF59">
    <property type="entry name" value="GOLGI APPARATUS MEMBRANE PROTEIN TVP38-RELATED"/>
    <property type="match status" value="1"/>
</dbReference>
<dbReference type="AlphaFoldDB" id="A0A1H9RU02"/>
<sequence>MFTIFLLREGLKFMYNIKPVSIIKITSVLFIIGFLFWFNWRYVNLGPEDIKTVFHEFGWAGPIVFVTVYIFRPLVLFPASILSLAGGLIFGPFLGMALIITGAAGGATLSFWIARKLGKSIAAKNWTGKAEKIQKQLERNGFIYILSLRLIPVLNFDLISYLSGISKISFRHFLIGTIIGIVPATFAYSFLGSSFASGDMTVIIFALSLFLVVSLVPLLLKKRLNHL</sequence>
<dbReference type="PANTHER" id="PTHR12677">
    <property type="entry name" value="GOLGI APPARATUS MEMBRANE PROTEIN TVP38-RELATED"/>
    <property type="match status" value="1"/>
</dbReference>
<feature type="domain" description="VTT" evidence="7">
    <location>
        <begin position="77"/>
        <end position="193"/>
    </location>
</feature>
<evidence type="ECO:0000256" key="5">
    <source>
        <dbReference type="ARBA" id="ARBA00023136"/>
    </source>
</evidence>
<feature type="transmembrane region" description="Helical" evidence="6">
    <location>
        <begin position="60"/>
        <end position="81"/>
    </location>
</feature>
<evidence type="ECO:0000313" key="8">
    <source>
        <dbReference type="EMBL" id="SER75603.1"/>
    </source>
</evidence>
<dbReference type="EMBL" id="FOGT01000003">
    <property type="protein sequence ID" value="SER75603.1"/>
    <property type="molecule type" value="Genomic_DNA"/>
</dbReference>
<keyword evidence="9" id="KW-1185">Reference proteome</keyword>
<feature type="transmembrane region" description="Helical" evidence="6">
    <location>
        <begin position="202"/>
        <end position="220"/>
    </location>
</feature>
<keyword evidence="2 6" id="KW-1003">Cell membrane</keyword>
<feature type="transmembrane region" description="Helical" evidence="6">
    <location>
        <begin position="141"/>
        <end position="161"/>
    </location>
</feature>
<comment type="similarity">
    <text evidence="6">Belongs to the TVP38/TMEM64 family.</text>
</comment>